<accession>A0ABU6JXG6</accession>
<name>A0ABU6JXG6_9GAMM</name>
<feature type="transmembrane region" description="Helical" evidence="1">
    <location>
        <begin position="6"/>
        <end position="23"/>
    </location>
</feature>
<evidence type="ECO:0000313" key="3">
    <source>
        <dbReference type="Proteomes" id="UP001309705"/>
    </source>
</evidence>
<keyword evidence="3" id="KW-1185">Reference proteome</keyword>
<evidence type="ECO:0000256" key="1">
    <source>
        <dbReference type="SAM" id="Phobius"/>
    </source>
</evidence>
<dbReference type="EMBL" id="JAYWTM010000037">
    <property type="protein sequence ID" value="MEC5345056.1"/>
    <property type="molecule type" value="Genomic_DNA"/>
</dbReference>
<evidence type="ECO:0000313" key="2">
    <source>
        <dbReference type="EMBL" id="MEC5345056.1"/>
    </source>
</evidence>
<keyword evidence="1" id="KW-1133">Transmembrane helix</keyword>
<reference evidence="2 3" key="1">
    <citation type="journal article" date="2017" name="Int. J. Syst. Evol. Microbiol.">
        <title>Brenneria populi subsp. brevivirga subsp. nov. isolated from symptomatic bark of Populus x euramericana canker, and description of Brenneria populi subsp. populi subsp. nov.</title>
        <authorList>
            <person name="Zheng M.H."/>
            <person name="Piao C.G."/>
            <person name="Xue H."/>
            <person name="Guo M.W."/>
            <person name="Li Y."/>
        </authorList>
    </citation>
    <scope>NUCLEOTIDE SEQUENCE [LARGE SCALE GENOMIC DNA]</scope>
    <source>
        <strain evidence="2 3">D9-5</strain>
    </source>
</reference>
<comment type="caution">
    <text evidence="2">The sequence shown here is derived from an EMBL/GenBank/DDBJ whole genome shotgun (WGS) entry which is preliminary data.</text>
</comment>
<sequence>MDNLLALISVAAFIAFLIGLVKPKLVLMPSRGRSCATYAAAFFIPAVIGSTFFPTKKIVAETTDTKVSNSVAPAKFEYADLSLSDYRNKPQTTRHDIIDEYVKFKGIDVNSADSFYSCMSENSLQKSGELSLDTVLDWCYSEYENTPDMLAKRINLDAFQKNFSGWDGSYRPLEKLIKKSMNDDSSYKHVETFSRIVLGKDPHGIVKTTFKGKNAYGAVVKEQVSARVDLKTGDIVSIIED</sequence>
<dbReference type="Proteomes" id="UP001309705">
    <property type="component" value="Unassembled WGS sequence"/>
</dbReference>
<organism evidence="2 3">
    <name type="scientific">Brenneria populi</name>
    <dbReference type="NCBI Taxonomy" id="1505588"/>
    <lineage>
        <taxon>Bacteria</taxon>
        <taxon>Pseudomonadati</taxon>
        <taxon>Pseudomonadota</taxon>
        <taxon>Gammaproteobacteria</taxon>
        <taxon>Enterobacterales</taxon>
        <taxon>Pectobacteriaceae</taxon>
        <taxon>Brenneria</taxon>
    </lineage>
</organism>
<feature type="transmembrane region" description="Helical" evidence="1">
    <location>
        <begin position="35"/>
        <end position="53"/>
    </location>
</feature>
<proteinExistence type="predicted"/>
<keyword evidence="1" id="KW-0472">Membrane</keyword>
<dbReference type="RefSeq" id="WP_327619767.1">
    <property type="nucleotide sequence ID" value="NZ_JAYWTM010000037.1"/>
</dbReference>
<gene>
    <name evidence="2" type="ORF">VSX58_20910</name>
</gene>
<keyword evidence="1" id="KW-0812">Transmembrane</keyword>
<protein>
    <submittedName>
        <fullName evidence="2">Uncharacterized protein</fullName>
    </submittedName>
</protein>